<keyword evidence="4 5" id="KW-0862">Zinc</keyword>
<dbReference type="EMBL" id="VCHE01000022">
    <property type="protein sequence ID" value="KAB2576657.1"/>
    <property type="molecule type" value="Genomic_DNA"/>
</dbReference>
<dbReference type="InterPro" id="IPR028592">
    <property type="entry name" value="QTRTD1"/>
</dbReference>
<dbReference type="GO" id="GO:0008479">
    <property type="term" value="F:tRNA-guanosine(34) queuine transglycosylase activity"/>
    <property type="evidence" value="ECO:0007669"/>
    <property type="project" value="UniProtKB-UniRule"/>
</dbReference>
<evidence type="ECO:0000256" key="6">
    <source>
        <dbReference type="SAM" id="MobiDB-lite"/>
    </source>
</evidence>
<dbReference type="GO" id="GO:0046872">
    <property type="term" value="F:metal ion binding"/>
    <property type="evidence" value="ECO:0007669"/>
    <property type="project" value="UniProtKB-KW"/>
</dbReference>
<evidence type="ECO:0000256" key="2">
    <source>
        <dbReference type="ARBA" id="ARBA00022694"/>
    </source>
</evidence>
<accession>A0A5N5DG69</accession>
<gene>
    <name evidence="8" type="ORF">DBV05_g4730</name>
</gene>
<feature type="binding site" evidence="5">
    <location>
        <position position="342"/>
    </location>
    <ligand>
        <name>Zn(2+)</name>
        <dbReference type="ChEBI" id="CHEBI:29105"/>
    </ligand>
</feature>
<dbReference type="SUPFAM" id="SSF51713">
    <property type="entry name" value="tRNA-guanine transglycosylase"/>
    <property type="match status" value="1"/>
</dbReference>
<evidence type="ECO:0000259" key="7">
    <source>
        <dbReference type="Pfam" id="PF01702"/>
    </source>
</evidence>
<comment type="caution">
    <text evidence="8">The sequence shown here is derived from an EMBL/GenBank/DDBJ whole genome shotgun (WGS) entry which is preliminary data.</text>
</comment>
<evidence type="ECO:0000256" key="3">
    <source>
        <dbReference type="ARBA" id="ARBA00022723"/>
    </source>
</evidence>
<feature type="binding site" evidence="5">
    <location>
        <position position="347"/>
    </location>
    <ligand>
        <name>Zn(2+)</name>
        <dbReference type="ChEBI" id="CHEBI:29105"/>
    </ligand>
</feature>
<evidence type="ECO:0000256" key="4">
    <source>
        <dbReference type="ARBA" id="ARBA00022833"/>
    </source>
</evidence>
<comment type="cofactor">
    <cofactor evidence="5">
        <name>Zn(2+)</name>
        <dbReference type="ChEBI" id="CHEBI:29105"/>
    </cofactor>
    <text evidence="5">Binds 1 zinc ion per subunit.</text>
</comment>
<dbReference type="NCBIfam" id="TIGR00449">
    <property type="entry name" value="tgt_general"/>
    <property type="match status" value="1"/>
</dbReference>
<dbReference type="Pfam" id="PF01702">
    <property type="entry name" value="TGT"/>
    <property type="match status" value="1"/>
</dbReference>
<comment type="subunit">
    <text evidence="5">Heterodimer of a catalytic subunit and an accessory subunit.</text>
</comment>
<name>A0A5N5DG69_9PEZI</name>
<dbReference type="PANTHER" id="PTHR46064">
    <property type="entry name" value="QUEUINE TRNA-RIBOSYLTRANSFERASE ACCESSORY SUBUNIT 2"/>
    <property type="match status" value="1"/>
</dbReference>
<dbReference type="InterPro" id="IPR050852">
    <property type="entry name" value="Queuine_tRNA-ribosyltrfase"/>
</dbReference>
<comment type="function">
    <text evidence="5">Non-catalytic subunit of the queuine tRNA-ribosyltransferase (TGT) that catalyzes the base-exchange of a guanine (G) residue with queuine (Q) at position 34 (anticodon wobble position) in tRNAs with GU(N) anticodons (tRNA-Asp, -Asn, -His and -Tyr), resulting in the hypermodified nucleoside queuosine (7-(((4,5-cis-dihydroxy-2-cyclopenten-1-yl)amino)methyl)-7-deazaguanosine).</text>
</comment>
<dbReference type="OrthoDB" id="27601at2759"/>
<proteinExistence type="inferred from homology"/>
<dbReference type="AlphaFoldDB" id="A0A5N5DG69"/>
<feature type="region of interest" description="Disordered" evidence="6">
    <location>
        <begin position="452"/>
        <end position="474"/>
    </location>
</feature>
<reference evidence="8 9" key="1">
    <citation type="journal article" date="2019" name="Sci. Rep.">
        <title>A multi-omics analysis of the grapevine pathogen Lasiodiplodia theobromae reveals that temperature affects the expression of virulence- and pathogenicity-related genes.</title>
        <authorList>
            <person name="Felix C."/>
            <person name="Meneses R."/>
            <person name="Goncalves M.F.M."/>
            <person name="Tilleman L."/>
            <person name="Duarte A.S."/>
            <person name="Jorrin-Novo J.V."/>
            <person name="Van de Peer Y."/>
            <person name="Deforce D."/>
            <person name="Van Nieuwerburgh F."/>
            <person name="Esteves A.C."/>
            <person name="Alves A."/>
        </authorList>
    </citation>
    <scope>NUCLEOTIDE SEQUENCE [LARGE SCALE GENOMIC DNA]</scope>
    <source>
        <strain evidence="8 9">LA-SOL3</strain>
    </source>
</reference>
<feature type="domain" description="tRNA-guanine(15) transglycosylase-like" evidence="7">
    <location>
        <begin position="27"/>
        <end position="405"/>
    </location>
</feature>
<keyword evidence="1 5" id="KW-0963">Cytoplasm</keyword>
<dbReference type="GO" id="GO:0006400">
    <property type="term" value="P:tRNA modification"/>
    <property type="evidence" value="ECO:0007669"/>
    <property type="project" value="InterPro"/>
</dbReference>
<dbReference type="Gene3D" id="3.20.20.105">
    <property type="entry name" value="Queuine tRNA-ribosyltransferase-like"/>
    <property type="match status" value="1"/>
</dbReference>
<feature type="compositionally biased region" description="Basic and acidic residues" evidence="6">
    <location>
        <begin position="459"/>
        <end position="474"/>
    </location>
</feature>
<evidence type="ECO:0000313" key="9">
    <source>
        <dbReference type="Proteomes" id="UP000325902"/>
    </source>
</evidence>
<dbReference type="Proteomes" id="UP000325902">
    <property type="component" value="Unassembled WGS sequence"/>
</dbReference>
<sequence>MADTKPHQLPDEMLTFDILKPAAALAPRLGRLSVPGRATLNTPHHVAITSRGVVPHLAQDVLKKNTNISSFYIALEDFIEKASQQTPPVFSIPCQPDESPLRPFASLQKDALLIVGARRTLPVVASPSNTNTTVAIHTAVGFQPLSSDYYTSAAQKLRPDIVIGLGDIMHGHAKPSLKRMDKMGDRTSKWLKDIIAGKSGLDKTKKGASIYNIFAPILPISKEVQSWYLDDLVDDEIRQHLSGLALYDSASLADVPEPLAALPRLALDNPATPQKLLHAVSLGMDLFTVPFVSQATDAGIVLDFEFPVKSAPPAAGEERKPLGIDFWMPHHATDLSPLTPGCECYACTRHHRAYLQHLLAAKEMLGWVLIQVHNHHVMDLFFDGIRKSIEKGTFEEDRAAFERVYVDQLPEKTGQGPRLRGYQFTSSGPGEAKKNPSAYKMLDEGKEILAESITPGSDADAKDLEAKGFAEVEK</sequence>
<keyword evidence="2 5" id="KW-0819">tRNA processing</keyword>
<dbReference type="InterPro" id="IPR002616">
    <property type="entry name" value="tRNA_ribo_trans-like"/>
</dbReference>
<keyword evidence="8" id="KW-0808">Transferase</keyword>
<protein>
    <recommendedName>
        <fullName evidence="5">Queuine tRNA-ribosyltransferase accessory subunit 2</fullName>
    </recommendedName>
    <alternativeName>
        <fullName evidence="5">Queuine tRNA-ribosyltransferase domain-containing protein 1</fullName>
    </alternativeName>
</protein>
<dbReference type="GO" id="GO:0005737">
    <property type="term" value="C:cytoplasm"/>
    <property type="evidence" value="ECO:0007669"/>
    <property type="project" value="UniProtKB-SubCell"/>
</dbReference>
<evidence type="ECO:0000256" key="5">
    <source>
        <dbReference type="HAMAP-Rule" id="MF_03043"/>
    </source>
</evidence>
<dbReference type="HAMAP" id="MF_03043">
    <property type="entry name" value="QTRT2"/>
    <property type="match status" value="1"/>
</dbReference>
<dbReference type="InterPro" id="IPR036511">
    <property type="entry name" value="TGT-like_sf"/>
</dbReference>
<evidence type="ECO:0000313" key="8">
    <source>
        <dbReference type="EMBL" id="KAB2576657.1"/>
    </source>
</evidence>
<evidence type="ECO:0000256" key="1">
    <source>
        <dbReference type="ARBA" id="ARBA00022490"/>
    </source>
</evidence>
<feature type="binding site" evidence="5">
    <location>
        <position position="344"/>
    </location>
    <ligand>
        <name>Zn(2+)</name>
        <dbReference type="ChEBI" id="CHEBI:29105"/>
    </ligand>
</feature>
<keyword evidence="9" id="KW-1185">Reference proteome</keyword>
<keyword evidence="3 5" id="KW-0479">Metal-binding</keyword>
<comment type="subcellular location">
    <subcellularLocation>
        <location evidence="5">Cytoplasm</location>
    </subcellularLocation>
</comment>
<comment type="similarity">
    <text evidence="5">Belongs to the queuine tRNA-ribosyltransferase family. QTRT2 subfamily.</text>
</comment>
<organism evidence="8 9">
    <name type="scientific">Lasiodiplodia theobromae</name>
    <dbReference type="NCBI Taxonomy" id="45133"/>
    <lineage>
        <taxon>Eukaryota</taxon>
        <taxon>Fungi</taxon>
        <taxon>Dikarya</taxon>
        <taxon>Ascomycota</taxon>
        <taxon>Pezizomycotina</taxon>
        <taxon>Dothideomycetes</taxon>
        <taxon>Dothideomycetes incertae sedis</taxon>
        <taxon>Botryosphaeriales</taxon>
        <taxon>Botryosphaeriaceae</taxon>
        <taxon>Lasiodiplodia</taxon>
    </lineage>
</organism>
<feature type="binding site" evidence="5">
    <location>
        <position position="373"/>
    </location>
    <ligand>
        <name>Zn(2+)</name>
        <dbReference type="ChEBI" id="CHEBI:29105"/>
    </ligand>
</feature>
<dbReference type="PANTHER" id="PTHR46064:SF1">
    <property type="entry name" value="QUEUINE TRNA-RIBOSYLTRANSFERASE ACCESSORY SUBUNIT 2"/>
    <property type="match status" value="1"/>
</dbReference>